<dbReference type="GO" id="GO:0008270">
    <property type="term" value="F:zinc ion binding"/>
    <property type="evidence" value="ECO:0007669"/>
    <property type="project" value="UniProtKB-KW"/>
</dbReference>
<protein>
    <recommendedName>
        <fullName evidence="5">RING-type domain-containing protein</fullName>
    </recommendedName>
</protein>
<evidence type="ECO:0000256" key="2">
    <source>
        <dbReference type="ARBA" id="ARBA00022771"/>
    </source>
</evidence>
<reference evidence="6 7" key="1">
    <citation type="journal article" date="2015" name="PLoS Pathog.">
        <title>Leptomonas seymouri: Adaptations to the Dixenous Life Cycle Analyzed by Genome Sequencing, Transcriptome Profiling and Co-infection with Leishmania donovani.</title>
        <authorList>
            <person name="Kraeva N."/>
            <person name="Butenko A."/>
            <person name="Hlavacova J."/>
            <person name="Kostygov A."/>
            <person name="Myskova J."/>
            <person name="Grybchuk D."/>
            <person name="Lestinova T."/>
            <person name="Votypka J."/>
            <person name="Volf P."/>
            <person name="Opperdoes F."/>
            <person name="Flegontov P."/>
            <person name="Lukes J."/>
            <person name="Yurchenko V."/>
        </authorList>
    </citation>
    <scope>NUCLEOTIDE SEQUENCE [LARGE SCALE GENOMIC DNA]</scope>
    <source>
        <strain evidence="6 7">ATCC 30220</strain>
    </source>
</reference>
<keyword evidence="7" id="KW-1185">Reference proteome</keyword>
<evidence type="ECO:0000256" key="1">
    <source>
        <dbReference type="ARBA" id="ARBA00022723"/>
    </source>
</evidence>
<dbReference type="OrthoDB" id="6105938at2759"/>
<gene>
    <name evidence="6" type="ORF">ABL78_7437</name>
</gene>
<evidence type="ECO:0000313" key="7">
    <source>
        <dbReference type="Proteomes" id="UP000038009"/>
    </source>
</evidence>
<dbReference type="SMART" id="SM00184">
    <property type="entry name" value="RING"/>
    <property type="match status" value="1"/>
</dbReference>
<sequence length="155" mass="16725">MNKNTCTAVKVPLHMECQVCFDSWTNPTQLLKCGHIFCENCVPPVTMRCSMCYATVTSYSKPSAAIVEASMNVPVLCSSCGWRGSRKASLAHRCDPGQTHSPYMTQYPMTDEEWMAFALQGRGADGKLIATGVVHKAALASSEGISTDAVLGIPM</sequence>
<keyword evidence="3" id="KW-0862">Zinc</keyword>
<feature type="domain" description="RING-type" evidence="5">
    <location>
        <begin position="17"/>
        <end position="52"/>
    </location>
</feature>
<proteinExistence type="predicted"/>
<dbReference type="PROSITE" id="PS00518">
    <property type="entry name" value="ZF_RING_1"/>
    <property type="match status" value="1"/>
</dbReference>
<dbReference type="InterPro" id="IPR001841">
    <property type="entry name" value="Znf_RING"/>
</dbReference>
<dbReference type="AlphaFoldDB" id="A0A0N1HZJ9"/>
<accession>A0A0N1HZJ9</accession>
<dbReference type="EMBL" id="LJSK01000361">
    <property type="protein sequence ID" value="KPI83521.1"/>
    <property type="molecule type" value="Genomic_DNA"/>
</dbReference>
<comment type="caution">
    <text evidence="6">The sequence shown here is derived from an EMBL/GenBank/DDBJ whole genome shotgun (WGS) entry which is preliminary data.</text>
</comment>
<evidence type="ECO:0000259" key="5">
    <source>
        <dbReference type="PROSITE" id="PS50089"/>
    </source>
</evidence>
<dbReference type="PROSITE" id="PS50089">
    <property type="entry name" value="ZF_RING_2"/>
    <property type="match status" value="1"/>
</dbReference>
<dbReference type="InterPro" id="IPR027370">
    <property type="entry name" value="Znf-RING_euk"/>
</dbReference>
<dbReference type="SUPFAM" id="SSF57850">
    <property type="entry name" value="RING/U-box"/>
    <property type="match status" value="1"/>
</dbReference>
<organism evidence="6 7">
    <name type="scientific">Leptomonas seymouri</name>
    <dbReference type="NCBI Taxonomy" id="5684"/>
    <lineage>
        <taxon>Eukaryota</taxon>
        <taxon>Discoba</taxon>
        <taxon>Euglenozoa</taxon>
        <taxon>Kinetoplastea</taxon>
        <taxon>Metakinetoplastina</taxon>
        <taxon>Trypanosomatida</taxon>
        <taxon>Trypanosomatidae</taxon>
        <taxon>Leishmaniinae</taxon>
        <taxon>Leptomonas</taxon>
    </lineage>
</organism>
<keyword evidence="1" id="KW-0479">Metal-binding</keyword>
<evidence type="ECO:0000313" key="6">
    <source>
        <dbReference type="EMBL" id="KPI83521.1"/>
    </source>
</evidence>
<dbReference type="OMA" id="FICGHIF"/>
<dbReference type="Gene3D" id="3.30.40.10">
    <property type="entry name" value="Zinc/RING finger domain, C3HC4 (zinc finger)"/>
    <property type="match status" value="1"/>
</dbReference>
<evidence type="ECO:0000256" key="3">
    <source>
        <dbReference type="ARBA" id="ARBA00022833"/>
    </source>
</evidence>
<keyword evidence="2 4" id="KW-0863">Zinc-finger</keyword>
<evidence type="ECO:0000256" key="4">
    <source>
        <dbReference type="PROSITE-ProRule" id="PRU00175"/>
    </source>
</evidence>
<dbReference type="Proteomes" id="UP000038009">
    <property type="component" value="Unassembled WGS sequence"/>
</dbReference>
<dbReference type="Pfam" id="PF13445">
    <property type="entry name" value="zf-RING_UBOX"/>
    <property type="match status" value="1"/>
</dbReference>
<dbReference type="InterPro" id="IPR017907">
    <property type="entry name" value="Znf_RING_CS"/>
</dbReference>
<name>A0A0N1HZJ9_LEPSE</name>
<dbReference type="VEuPathDB" id="TriTrypDB:Lsey_0361_0020"/>
<dbReference type="InterPro" id="IPR013083">
    <property type="entry name" value="Znf_RING/FYVE/PHD"/>
</dbReference>